<keyword evidence="2" id="KW-1185">Reference proteome</keyword>
<name>A0ABP8B354_9SPHI</name>
<dbReference type="Proteomes" id="UP001501772">
    <property type="component" value="Unassembled WGS sequence"/>
</dbReference>
<dbReference type="EMBL" id="BAABBY010000001">
    <property type="protein sequence ID" value="GAA4196759.1"/>
    <property type="molecule type" value="Genomic_DNA"/>
</dbReference>
<proteinExistence type="predicted"/>
<gene>
    <name evidence="1" type="ORF">GCM10022289_02970</name>
</gene>
<evidence type="ECO:0000313" key="2">
    <source>
        <dbReference type="Proteomes" id="UP001501772"/>
    </source>
</evidence>
<organism evidence="1 2">
    <name type="scientific">Pedobacter jeongneungensis</name>
    <dbReference type="NCBI Taxonomy" id="947309"/>
    <lineage>
        <taxon>Bacteria</taxon>
        <taxon>Pseudomonadati</taxon>
        <taxon>Bacteroidota</taxon>
        <taxon>Sphingobacteriia</taxon>
        <taxon>Sphingobacteriales</taxon>
        <taxon>Sphingobacteriaceae</taxon>
        <taxon>Pedobacter</taxon>
    </lineage>
</organism>
<sequence>MLILSLISCQSKKASGLKITLEEKGRAVFNIMVGKNGPNERKLKCLIDGDFHCAQQAINEEEQAFNKIIKEINALQTDHIKHGDELKAATINYYESVKALEISDRLDIAQQQISQDKANTREVRDAAIQKHSQLLKSSVELHKVIRKKEQLLAEAQKQYNLNNHLD</sequence>
<evidence type="ECO:0008006" key="3">
    <source>
        <dbReference type="Google" id="ProtNLM"/>
    </source>
</evidence>
<evidence type="ECO:0000313" key="1">
    <source>
        <dbReference type="EMBL" id="GAA4196759.1"/>
    </source>
</evidence>
<reference evidence="2" key="1">
    <citation type="journal article" date="2019" name="Int. J. Syst. Evol. Microbiol.">
        <title>The Global Catalogue of Microorganisms (GCM) 10K type strain sequencing project: providing services to taxonomists for standard genome sequencing and annotation.</title>
        <authorList>
            <consortium name="The Broad Institute Genomics Platform"/>
            <consortium name="The Broad Institute Genome Sequencing Center for Infectious Disease"/>
            <person name="Wu L."/>
            <person name="Ma J."/>
        </authorList>
    </citation>
    <scope>NUCLEOTIDE SEQUENCE [LARGE SCALE GENOMIC DNA]</scope>
    <source>
        <strain evidence="2">JCM 17626</strain>
    </source>
</reference>
<protein>
    <recommendedName>
        <fullName evidence="3">DUF4398 domain-containing protein</fullName>
    </recommendedName>
</protein>
<accession>A0ABP8B354</accession>
<comment type="caution">
    <text evidence="1">The sequence shown here is derived from an EMBL/GenBank/DDBJ whole genome shotgun (WGS) entry which is preliminary data.</text>
</comment>